<evidence type="ECO:0000259" key="2">
    <source>
        <dbReference type="Pfam" id="PF00350"/>
    </source>
</evidence>
<protein>
    <recommendedName>
        <fullName evidence="2">Dynamin N-terminal domain-containing protein</fullName>
    </recommendedName>
</protein>
<name>B4W346_9CYAN</name>
<gene>
    <name evidence="3" type="ORF">MC7420_1581</name>
</gene>
<accession>B4W346</accession>
<feature type="coiled-coil region" evidence="1">
    <location>
        <begin position="22"/>
        <end position="49"/>
    </location>
</feature>
<keyword evidence="1" id="KW-0175">Coiled coil</keyword>
<keyword evidence="4" id="KW-1185">Reference proteome</keyword>
<dbReference type="HOGENOM" id="CLU_017620_0_0_3"/>
<dbReference type="InterPro" id="IPR027417">
    <property type="entry name" value="P-loop_NTPase"/>
</dbReference>
<dbReference type="Pfam" id="PF00350">
    <property type="entry name" value="Dynamin_N"/>
    <property type="match status" value="1"/>
</dbReference>
<dbReference type="InterPro" id="IPR045063">
    <property type="entry name" value="Dynamin_N"/>
</dbReference>
<proteinExistence type="predicted"/>
<dbReference type="OrthoDB" id="530015at2"/>
<dbReference type="eggNOG" id="COG0699">
    <property type="taxonomic scope" value="Bacteria"/>
</dbReference>
<dbReference type="EMBL" id="DS989873">
    <property type="protein sequence ID" value="EDX71367.1"/>
    <property type="molecule type" value="Genomic_DNA"/>
</dbReference>
<organism evidence="3 4">
    <name type="scientific">Coleofasciculus chthonoplastes PCC 7420</name>
    <dbReference type="NCBI Taxonomy" id="118168"/>
    <lineage>
        <taxon>Bacteria</taxon>
        <taxon>Bacillati</taxon>
        <taxon>Cyanobacteriota</taxon>
        <taxon>Cyanophyceae</taxon>
        <taxon>Coleofasciculales</taxon>
        <taxon>Coleofasciculaceae</taxon>
        <taxon>Coleofasciculus</taxon>
    </lineage>
</organism>
<evidence type="ECO:0000313" key="3">
    <source>
        <dbReference type="EMBL" id="EDX71367.1"/>
    </source>
</evidence>
<evidence type="ECO:0000256" key="1">
    <source>
        <dbReference type="SAM" id="Coils"/>
    </source>
</evidence>
<dbReference type="STRING" id="118168.MC7420_1581"/>
<feature type="domain" description="Dynamin N-terminal" evidence="2">
    <location>
        <begin position="92"/>
        <end position="299"/>
    </location>
</feature>
<dbReference type="Proteomes" id="UP000003835">
    <property type="component" value="Unassembled WGS sequence"/>
</dbReference>
<dbReference type="Gene3D" id="3.40.50.300">
    <property type="entry name" value="P-loop containing nucleotide triphosphate hydrolases"/>
    <property type="match status" value="1"/>
</dbReference>
<sequence>MSNRAETLAKIIEQRQPLVQSIADVEEHLRNLTNLLRSLDQRRHILKDKLDQPEVCDRLSQIDFSPLRLQISTQLEQLHQLRDRFSRPTLNIGVVGLMGQGKSTFLQSISGLTDDEIPALRGGACTAVRSTIYHQPGEPYAEVTVHSEQTFLQEVIQPYYQELELADPPKTIDEFAGTLPEFSGTDATKKSMYEHLKEDYHKHLPMYRHLLLSGAPRKLPPIPKERIHEYVAQRRFPQGELITFDHLAVREVKIFCPFKNSDVGKIALVDVPGLGDTRLGDEKLILETIGQEVDLVIFIRRPDRLRYGWEKRDTDLYNTAAEALNNLENRSFMILNHVTGTDDNMEACQKHQTSIHDKHIDVIRCKIADCSNSEETNAILDLVLNYLANNITYLDEQHARVYQKKLKELQILLNAELEKARLVWSGGLIVDDINEQGKFLRLFNKLWANLTRGLEELLDQLDIAKERDEQDIFKQQVESIIQTCKSDTGIPTEEPLNEIIARRFEEGDWQTTYAKYLHEIRNHLTRHFHAMDMGLKEYVKQAKSQVTEVLINQGNLGELTPARGSEFLKAMAEIIPDNLVRLKHAFQTLSNFEMSYKANFHYRIRPHLDNLNPDKTNLRLSASNAMDSREIKAQEIFTYLETLQEEALFKCQHALEDFYGEPGQAAFAEVEEFVDQVLRAKDVKNEWQIFLFQEKAQVWSKEFGDNQEGDDRQQWLSLVDQSIAANSLKQLQFLN</sequence>
<reference evidence="3 4" key="1">
    <citation type="submission" date="2008-07" db="EMBL/GenBank/DDBJ databases">
        <authorList>
            <person name="Tandeau de Marsac N."/>
            <person name="Ferriera S."/>
            <person name="Johnson J."/>
            <person name="Kravitz S."/>
            <person name="Beeson K."/>
            <person name="Sutton G."/>
            <person name="Rogers Y.-H."/>
            <person name="Friedman R."/>
            <person name="Frazier M."/>
            <person name="Venter J.C."/>
        </authorList>
    </citation>
    <scope>NUCLEOTIDE SEQUENCE [LARGE SCALE GENOMIC DNA]</scope>
    <source>
        <strain evidence="3 4">PCC 7420</strain>
    </source>
</reference>
<evidence type="ECO:0000313" key="4">
    <source>
        <dbReference type="Proteomes" id="UP000003835"/>
    </source>
</evidence>
<dbReference type="AlphaFoldDB" id="B4W346"/>
<dbReference type="RefSeq" id="WP_006105719.1">
    <property type="nucleotide sequence ID" value="NZ_DS989873.1"/>
</dbReference>
<dbReference type="SUPFAM" id="SSF52540">
    <property type="entry name" value="P-loop containing nucleoside triphosphate hydrolases"/>
    <property type="match status" value="1"/>
</dbReference>